<reference evidence="2" key="1">
    <citation type="submission" date="2015-05" db="EMBL/GenBank/DDBJ databases">
        <authorList>
            <person name="Fogelqvist Johan"/>
        </authorList>
    </citation>
    <scope>NUCLEOTIDE SEQUENCE [LARGE SCALE GENOMIC DNA]</scope>
</reference>
<sequence length="63" mass="6853">MFRQRTSTQKPGDEFLANFRQQFPEAAVGASSAQAQPAHTTTTDNAAVAAPALERYLPTTPWC</sequence>
<accession>A0A0G4NP32</accession>
<name>A0A0G4NP32_VERLO</name>
<gene>
    <name evidence="1" type="ORF">BN1723_007918</name>
</gene>
<evidence type="ECO:0000313" key="1">
    <source>
        <dbReference type="EMBL" id="CRK48233.1"/>
    </source>
</evidence>
<dbReference type="Proteomes" id="UP000045706">
    <property type="component" value="Unassembled WGS sequence"/>
</dbReference>
<organism evidence="1 2">
    <name type="scientific">Verticillium longisporum</name>
    <name type="common">Verticillium dahliae var. longisporum</name>
    <dbReference type="NCBI Taxonomy" id="100787"/>
    <lineage>
        <taxon>Eukaryota</taxon>
        <taxon>Fungi</taxon>
        <taxon>Dikarya</taxon>
        <taxon>Ascomycota</taxon>
        <taxon>Pezizomycotina</taxon>
        <taxon>Sordariomycetes</taxon>
        <taxon>Hypocreomycetidae</taxon>
        <taxon>Glomerellales</taxon>
        <taxon>Plectosphaerellaceae</taxon>
        <taxon>Verticillium</taxon>
    </lineage>
</organism>
<evidence type="ECO:0000313" key="2">
    <source>
        <dbReference type="Proteomes" id="UP000045706"/>
    </source>
</evidence>
<proteinExistence type="predicted"/>
<dbReference type="AlphaFoldDB" id="A0A0G4NP32"/>
<dbReference type="EMBL" id="CVQI01037273">
    <property type="protein sequence ID" value="CRK48233.1"/>
    <property type="molecule type" value="Genomic_DNA"/>
</dbReference>
<protein>
    <submittedName>
        <fullName evidence="1">Uncharacterized protein</fullName>
    </submittedName>
</protein>